<keyword evidence="2" id="KW-1185">Reference proteome</keyword>
<organism evidence="1 2">
    <name type="scientific">Prunus yedoensis var. nudiflora</name>
    <dbReference type="NCBI Taxonomy" id="2094558"/>
    <lineage>
        <taxon>Eukaryota</taxon>
        <taxon>Viridiplantae</taxon>
        <taxon>Streptophyta</taxon>
        <taxon>Embryophyta</taxon>
        <taxon>Tracheophyta</taxon>
        <taxon>Spermatophyta</taxon>
        <taxon>Magnoliopsida</taxon>
        <taxon>eudicotyledons</taxon>
        <taxon>Gunneridae</taxon>
        <taxon>Pentapetalae</taxon>
        <taxon>rosids</taxon>
        <taxon>fabids</taxon>
        <taxon>Rosales</taxon>
        <taxon>Rosaceae</taxon>
        <taxon>Amygdaloideae</taxon>
        <taxon>Amygdaleae</taxon>
        <taxon>Prunus</taxon>
    </lineage>
</organism>
<name>A0A314Z179_PRUYE</name>
<evidence type="ECO:0000313" key="2">
    <source>
        <dbReference type="Proteomes" id="UP000250321"/>
    </source>
</evidence>
<dbReference type="Proteomes" id="UP000250321">
    <property type="component" value="Unassembled WGS sequence"/>
</dbReference>
<reference evidence="1 2" key="1">
    <citation type="submission" date="2018-02" db="EMBL/GenBank/DDBJ databases">
        <title>Draft genome of wild Prunus yedoensis var. nudiflora.</title>
        <authorList>
            <person name="Baek S."/>
            <person name="Kim J.-H."/>
            <person name="Choi K."/>
            <person name="Kim G.-B."/>
            <person name="Cho A."/>
            <person name="Jang H."/>
            <person name="Shin C.-H."/>
            <person name="Yu H.-J."/>
            <person name="Mun J.-H."/>
        </authorList>
    </citation>
    <scope>NUCLEOTIDE SEQUENCE [LARGE SCALE GENOMIC DNA]</scope>
    <source>
        <strain evidence="2">cv. Jeju island</strain>
        <tissue evidence="1">Leaf</tissue>
    </source>
</reference>
<comment type="caution">
    <text evidence="1">The sequence shown here is derived from an EMBL/GenBank/DDBJ whole genome shotgun (WGS) entry which is preliminary data.</text>
</comment>
<sequence>MDMIPIEHVESDAEDSAQSNEDIEECWHLVGLTFLLKQIPPIKARLGLIISTYVIGSASPPPADMCSTWPHHPSKCARLGQNWFY</sequence>
<evidence type="ECO:0000313" key="1">
    <source>
        <dbReference type="EMBL" id="PQQ12649.1"/>
    </source>
</evidence>
<protein>
    <submittedName>
        <fullName evidence="1">Uncharacterized protein</fullName>
    </submittedName>
</protein>
<proteinExistence type="predicted"/>
<accession>A0A314Z179</accession>
<dbReference type="AlphaFoldDB" id="A0A314Z179"/>
<gene>
    <name evidence="1" type="ORF">Pyn_04037</name>
</gene>
<dbReference type="EMBL" id="PJQY01000339">
    <property type="protein sequence ID" value="PQQ12649.1"/>
    <property type="molecule type" value="Genomic_DNA"/>
</dbReference>